<dbReference type="OrthoDB" id="5287468at2"/>
<evidence type="ECO:0000259" key="4">
    <source>
        <dbReference type="Pfam" id="PF08669"/>
    </source>
</evidence>
<proteinExistence type="inferred from homology"/>
<dbReference type="PRINTS" id="PR00469">
    <property type="entry name" value="PNDRDTASEII"/>
</dbReference>
<dbReference type="Gene3D" id="1.10.10.1100">
    <property type="entry name" value="BFD-like [2Fe-2S]-binding domain"/>
    <property type="match status" value="1"/>
</dbReference>
<accession>A0A0P1GKK0</accession>
<dbReference type="InterPro" id="IPR041117">
    <property type="entry name" value="SoxA_A3"/>
</dbReference>
<sequence length="981" mass="105395">MRIAGKGLVSGNKPISFSFNGTEYAGFEGDTLASALLANDVHLVGRSFKYHRPRGILSAGSEEPNALVTMGEGGTQDPNIRATTQELFDGLKARSQNCWPSVDFDAMSVTDLASPFLGAGFYYKTFMWPAPLWEKVYEPIIRRAAGLGALSGKADTDTYEKAFASCDLLVIGTGPAGLMAALTGARAGADVILAEEDSRMGGRLLAEVEDIDGKPAHVWAGEVLAELGAMDNVRLMTRTSVTGTYDQGTYSAIEKVSHHLARSQSLKAAHLPRECFWRINAKASVLAAGAIERPIAFKNNDRPGIMTAGAVRTYLNRYGVAPGERVTVFANNNDAHKTARDLAAAGVHIAAVIDSRHDAPDSDLFPVIKGAVVCNTAGRKRIESITVRSVAGEEKIQTDLLAMSGGWNPSVHLTCHQNARPVWNRELAAFLPSEGAVPGMFVAGAANGTFSTAGALTEGSALAAKALDYAGLSGDPIATPTADNAAYVVTPLWEVPHKGRAWLDFQNDVTAKDVKQAARENFRSVEHMKRYTTQGMATDQGKNSNVGSLAILADATGRTIAETGVTTFRPPFVPTSIGAMGAGAFDKGFKPERFLTSHATGDANGAHNYEVGLWYRAAYFTKPGETSWRQSCDREVMYVRNAVGVCDVSTLGKIDIKGPDAAKLLDLAYTNMFSTLKLGRVRYGLMLRDDGHVMDDGTTARMGENHYVMTTTTAGAGQVMSHLEYLTQVVAPHFDVQLTSVTEHWAQFSVAGPKSRELINQVVSEEVTNETFPFMACGEVNVLGQAGRLFRISFSGEQAYEIAVPARYGEALYRELVKRCEALGGGAYGLEALNVLRIEKGFITHAEIDGRVTAFDLTMQGLVSKKKTCWGKPCSEREGLHDPSRERLVGLKPVNAGEEISAGAHLFNEGETVERVNDQGWVASVAHSPTLGHMIGLGLLKNGPERMGETVRLVDHTRGVDTLCEVVSPVFLDPEGGKLRG</sequence>
<evidence type="ECO:0000256" key="2">
    <source>
        <dbReference type="ARBA" id="ARBA00023002"/>
    </source>
</evidence>
<dbReference type="Proteomes" id="UP000052022">
    <property type="component" value="Unassembled WGS sequence"/>
</dbReference>
<feature type="domain" description="GCVT N-terminal" evidence="3">
    <location>
        <begin position="598"/>
        <end position="867"/>
    </location>
</feature>
<dbReference type="InterPro" id="IPR041854">
    <property type="entry name" value="BFD-like_2Fe2S-bd_dom_sf"/>
</dbReference>
<dbReference type="InterPro" id="IPR042204">
    <property type="entry name" value="2Fe-2S-bd_N"/>
</dbReference>
<keyword evidence="2" id="KW-0560">Oxidoreductase</keyword>
<gene>
    <name evidence="6" type="primary">gcvT_3</name>
    <name evidence="6" type="ORF">TRM7557_00283</name>
</gene>
<dbReference type="InterPro" id="IPR029043">
    <property type="entry name" value="GcvT/YgfZ_C"/>
</dbReference>
<keyword evidence="7" id="KW-1185">Reference proteome</keyword>
<dbReference type="EMBL" id="CYSD01000012">
    <property type="protein sequence ID" value="CUH75232.1"/>
    <property type="molecule type" value="Genomic_DNA"/>
</dbReference>
<keyword evidence="6" id="KW-0808">Transferase</keyword>
<feature type="domain" description="SoxA A3" evidence="5">
    <location>
        <begin position="498"/>
        <end position="583"/>
    </location>
</feature>
<dbReference type="InterPro" id="IPR006277">
    <property type="entry name" value="Sarcosine_oxidase_asu"/>
</dbReference>
<dbReference type="InterPro" id="IPR006222">
    <property type="entry name" value="GCVT_N"/>
</dbReference>
<dbReference type="PANTHER" id="PTHR43757:SF2">
    <property type="entry name" value="AMINOMETHYLTRANSFERASE, MITOCHONDRIAL"/>
    <property type="match status" value="1"/>
</dbReference>
<dbReference type="SUPFAM" id="SSF103025">
    <property type="entry name" value="Folate-binding domain"/>
    <property type="match status" value="1"/>
</dbReference>
<dbReference type="AlphaFoldDB" id="A0A0P1GKK0"/>
<dbReference type="SUPFAM" id="SSF51905">
    <property type="entry name" value="FAD/NAD(P)-binding domain"/>
    <property type="match status" value="1"/>
</dbReference>
<dbReference type="PANTHER" id="PTHR43757">
    <property type="entry name" value="AMINOMETHYLTRANSFERASE"/>
    <property type="match status" value="1"/>
</dbReference>
<feature type="domain" description="Aminomethyltransferase C-terminal" evidence="4">
    <location>
        <begin position="887"/>
        <end position="973"/>
    </location>
</feature>
<dbReference type="Gene3D" id="3.30.1360.120">
    <property type="entry name" value="Probable tRNA modification gtpase trme, domain 1"/>
    <property type="match status" value="1"/>
</dbReference>
<dbReference type="Pfam" id="PF13510">
    <property type="entry name" value="Fer2_4"/>
    <property type="match status" value="1"/>
</dbReference>
<dbReference type="Pfam" id="PF12831">
    <property type="entry name" value="FAD_oxidored"/>
    <property type="match status" value="1"/>
</dbReference>
<name>A0A0P1GKK0_9RHOB</name>
<dbReference type="GO" id="GO:0004047">
    <property type="term" value="F:aminomethyltransferase activity"/>
    <property type="evidence" value="ECO:0007669"/>
    <property type="project" value="UniProtKB-EC"/>
</dbReference>
<keyword evidence="6" id="KW-0489">Methyltransferase</keyword>
<evidence type="ECO:0000256" key="1">
    <source>
        <dbReference type="ARBA" id="ARBA00008609"/>
    </source>
</evidence>
<dbReference type="InterPro" id="IPR036188">
    <property type="entry name" value="FAD/NAD-bd_sf"/>
</dbReference>
<comment type="similarity">
    <text evidence="1">Belongs to the GcvT family.</text>
</comment>
<dbReference type="PIRSF" id="PIRSF037980">
    <property type="entry name" value="SoxA"/>
    <property type="match status" value="1"/>
</dbReference>
<dbReference type="InterPro" id="IPR013977">
    <property type="entry name" value="GcvT_C"/>
</dbReference>
<dbReference type="NCBIfam" id="TIGR01372">
    <property type="entry name" value="soxA"/>
    <property type="match status" value="1"/>
</dbReference>
<evidence type="ECO:0000259" key="3">
    <source>
        <dbReference type="Pfam" id="PF01571"/>
    </source>
</evidence>
<dbReference type="Gene3D" id="3.50.50.60">
    <property type="entry name" value="FAD/NAD(P)-binding domain"/>
    <property type="match status" value="1"/>
</dbReference>
<dbReference type="InterPro" id="IPR027266">
    <property type="entry name" value="TrmE/GcvT-like"/>
</dbReference>
<dbReference type="Pfam" id="PF17806">
    <property type="entry name" value="SO_alpha_A3"/>
    <property type="match status" value="1"/>
</dbReference>
<dbReference type="InterPro" id="IPR028896">
    <property type="entry name" value="GcvT/YgfZ/DmdA"/>
</dbReference>
<dbReference type="SUPFAM" id="SSF101790">
    <property type="entry name" value="Aminomethyltransferase beta-barrel domain"/>
    <property type="match status" value="1"/>
</dbReference>
<dbReference type="Pfam" id="PF01571">
    <property type="entry name" value="GCV_T"/>
    <property type="match status" value="1"/>
</dbReference>
<evidence type="ECO:0000313" key="6">
    <source>
        <dbReference type="EMBL" id="CUH75232.1"/>
    </source>
</evidence>
<dbReference type="STRING" id="928856.SAMN04488049_10978"/>
<dbReference type="PRINTS" id="PR00368">
    <property type="entry name" value="FADPNR"/>
</dbReference>
<reference evidence="6 7" key="1">
    <citation type="submission" date="2015-09" db="EMBL/GenBank/DDBJ databases">
        <authorList>
            <consortium name="Swine Surveillance"/>
        </authorList>
    </citation>
    <scope>NUCLEOTIDE SEQUENCE [LARGE SCALE GENOMIC DNA]</scope>
    <source>
        <strain evidence="6 7">CECT 7557</strain>
    </source>
</reference>
<dbReference type="Pfam" id="PF08669">
    <property type="entry name" value="GCV_T_C"/>
    <property type="match status" value="1"/>
</dbReference>
<dbReference type="RefSeq" id="WP_058288437.1">
    <property type="nucleotide sequence ID" value="NZ_CYSD01000012.1"/>
</dbReference>
<dbReference type="EC" id="2.1.2.10" evidence="6"/>
<protein>
    <submittedName>
        <fullName evidence="6">Aminomethyltransferase</fullName>
        <ecNumber evidence="6">2.1.2.10</ecNumber>
    </submittedName>
</protein>
<dbReference type="GO" id="GO:0008168">
    <property type="term" value="F:methyltransferase activity"/>
    <property type="evidence" value="ECO:0007669"/>
    <property type="project" value="UniProtKB-KW"/>
</dbReference>
<dbReference type="Gene3D" id="3.10.20.440">
    <property type="entry name" value="2Fe-2S iron-sulphur cluster binding domain, sarcosine oxidase, alpha subunit, N-terminal domain"/>
    <property type="match status" value="1"/>
</dbReference>
<dbReference type="GO" id="GO:0008115">
    <property type="term" value="F:sarcosine oxidase activity"/>
    <property type="evidence" value="ECO:0007669"/>
    <property type="project" value="InterPro"/>
</dbReference>
<organism evidence="6 7">
    <name type="scientific">Tritonibacter multivorans</name>
    <dbReference type="NCBI Taxonomy" id="928856"/>
    <lineage>
        <taxon>Bacteria</taxon>
        <taxon>Pseudomonadati</taxon>
        <taxon>Pseudomonadota</taxon>
        <taxon>Alphaproteobacteria</taxon>
        <taxon>Rhodobacterales</taxon>
        <taxon>Paracoccaceae</taxon>
        <taxon>Tritonibacter</taxon>
    </lineage>
</organism>
<dbReference type="GO" id="GO:0032259">
    <property type="term" value="P:methylation"/>
    <property type="evidence" value="ECO:0007669"/>
    <property type="project" value="UniProtKB-KW"/>
</dbReference>
<evidence type="ECO:0000259" key="5">
    <source>
        <dbReference type="Pfam" id="PF17806"/>
    </source>
</evidence>
<dbReference type="GO" id="GO:0046653">
    <property type="term" value="P:tetrahydrofolate metabolic process"/>
    <property type="evidence" value="ECO:0007669"/>
    <property type="project" value="InterPro"/>
</dbReference>
<evidence type="ECO:0000313" key="7">
    <source>
        <dbReference type="Proteomes" id="UP000052022"/>
    </source>
</evidence>